<dbReference type="RefSeq" id="WP_174682224.1">
    <property type="nucleotide sequence ID" value="NZ_JABUQZ010000001.1"/>
</dbReference>
<name>A0ABX2LGD4_9EURY</name>
<dbReference type="EMBL" id="JABUQZ010000001">
    <property type="protein sequence ID" value="NUC74495.1"/>
    <property type="molecule type" value="Genomic_DNA"/>
</dbReference>
<keyword evidence="2" id="KW-1185">Reference proteome</keyword>
<reference evidence="1 2" key="1">
    <citation type="submission" date="2020-06" db="EMBL/GenBank/DDBJ databases">
        <title>Haloterrigena sp. nov., an extremely halophilic archaeon isolated from a saline sediment.</title>
        <authorList>
            <person name="Liu B.-B."/>
        </authorList>
    </citation>
    <scope>NUCLEOTIDE SEQUENCE [LARGE SCALE GENOMIC DNA]</scope>
    <source>
        <strain evidence="1 2">SYSU A558-1</strain>
    </source>
</reference>
<proteinExistence type="predicted"/>
<comment type="caution">
    <text evidence="1">The sequence shown here is derived from an EMBL/GenBank/DDBJ whole genome shotgun (WGS) entry which is preliminary data.</text>
</comment>
<gene>
    <name evidence="1" type="ORF">HTZ84_19710</name>
</gene>
<evidence type="ECO:0000313" key="1">
    <source>
        <dbReference type="EMBL" id="NUC74495.1"/>
    </source>
</evidence>
<sequence length="102" mass="11065">MSAFGAAETTPLPFPVRILHDRTADRLEIVADVSPAEIDDLTVEAGATRVQIAIDRDDERDACVLSPLTSIPLRRAFGGDRSAVYNNGVLTISLETTGRRTR</sequence>
<protein>
    <submittedName>
        <fullName evidence="1">Hsp20/alpha crystallin family protein</fullName>
    </submittedName>
</protein>
<dbReference type="Proteomes" id="UP001016761">
    <property type="component" value="Unassembled WGS sequence"/>
</dbReference>
<evidence type="ECO:0000313" key="2">
    <source>
        <dbReference type="Proteomes" id="UP001016761"/>
    </source>
</evidence>
<accession>A0ABX2LGD4</accession>
<organism evidence="1 2">
    <name type="scientific">Haloterrigena gelatinilytica</name>
    <dbReference type="NCBI Taxonomy" id="2741724"/>
    <lineage>
        <taxon>Archaea</taxon>
        <taxon>Methanobacteriati</taxon>
        <taxon>Methanobacteriota</taxon>
        <taxon>Stenosarchaea group</taxon>
        <taxon>Halobacteria</taxon>
        <taxon>Halobacteriales</taxon>
        <taxon>Natrialbaceae</taxon>
        <taxon>Haloterrigena</taxon>
    </lineage>
</organism>
<dbReference type="CDD" id="cd00298">
    <property type="entry name" value="ACD_sHsps_p23-like"/>
    <property type="match status" value="1"/>
</dbReference>